<name>A0A7X2T206_9CLOT</name>
<feature type="transmembrane region" description="Helical" evidence="1">
    <location>
        <begin position="271"/>
        <end position="292"/>
    </location>
</feature>
<feature type="transmembrane region" description="Helical" evidence="1">
    <location>
        <begin position="444"/>
        <end position="466"/>
    </location>
</feature>
<feature type="transmembrane region" description="Helical" evidence="1">
    <location>
        <begin position="353"/>
        <end position="371"/>
    </location>
</feature>
<sequence length="530" mass="59837">MRTILSVAKADFKERVRSFKYLCVLILIMILCFLFIAPKNAEYITNYMQVGKTIYRGIYNSEWIGAMIALVISVFLSLFGFYLVRGNIEHDRITGVNEILGTASVKKSAYLTGKFLSSLLVLITIVLSCVMSSILVQIVRGESYKINFISIIKPILVIVFPVICVTAAMAVLFECISFLRGSMGNIAYFLCYMVSYIFGMENLANNKENLLNKDFFGIGILIKAMINGIKSIHPSITSNMIELFGDKNNAEINYIVWHGMSFDMQIIKIRLLYLAAAIVIIMISCLVFRGFYEKSHKKSIISMGKNKNKLINNKFVQKNKVNILGRLSDADFKYSVLLNISCEIKLILKNRSVLLILAVIFLFFLEVLLPVSKIEKYILPISSLLPLGFIAESSVKDRKNNVLQLIKSCENYKHYWFVSFISVVIVDLVVQSGILLKLLLEGQIAVLCSFISGIAGVCGLAFLLAALLSNERLFEIIYILLWYFGVMNKIDYLDFTGFAAKGDIKMLIVYIIAAAVFTMLTKIIRKYKEV</sequence>
<evidence type="ECO:0000313" key="2">
    <source>
        <dbReference type="EMBL" id="MSR91413.1"/>
    </source>
</evidence>
<feature type="transmembrane region" description="Helical" evidence="1">
    <location>
        <begin position="473"/>
        <end position="492"/>
    </location>
</feature>
<dbReference type="EMBL" id="VULX01000010">
    <property type="protein sequence ID" value="MSR91413.1"/>
    <property type="molecule type" value="Genomic_DNA"/>
</dbReference>
<proteinExistence type="predicted"/>
<feature type="transmembrane region" description="Helical" evidence="1">
    <location>
        <begin position="377"/>
        <end position="395"/>
    </location>
</feature>
<evidence type="ECO:0000313" key="3">
    <source>
        <dbReference type="Proteomes" id="UP000460287"/>
    </source>
</evidence>
<feature type="transmembrane region" description="Helical" evidence="1">
    <location>
        <begin position="504"/>
        <end position="524"/>
    </location>
</feature>
<protein>
    <submittedName>
        <fullName evidence="2">Uncharacterized protein</fullName>
    </submittedName>
</protein>
<feature type="transmembrane region" description="Helical" evidence="1">
    <location>
        <begin position="415"/>
        <end position="438"/>
    </location>
</feature>
<keyword evidence="1" id="KW-0812">Transmembrane</keyword>
<keyword evidence="3" id="KW-1185">Reference proteome</keyword>
<feature type="transmembrane region" description="Helical" evidence="1">
    <location>
        <begin position="63"/>
        <end position="84"/>
    </location>
</feature>
<reference evidence="2 3" key="1">
    <citation type="submission" date="2019-08" db="EMBL/GenBank/DDBJ databases">
        <title>In-depth cultivation of the pig gut microbiome towards novel bacterial diversity and tailored functional studies.</title>
        <authorList>
            <person name="Wylensek D."/>
            <person name="Hitch T.C.A."/>
            <person name="Clavel T."/>
        </authorList>
    </citation>
    <scope>NUCLEOTIDE SEQUENCE [LARGE SCALE GENOMIC DNA]</scope>
    <source>
        <strain evidence="2 3">WCA-383-APC-5B</strain>
    </source>
</reference>
<comment type="caution">
    <text evidence="2">The sequence shown here is derived from an EMBL/GenBank/DDBJ whole genome shotgun (WGS) entry which is preliminary data.</text>
</comment>
<feature type="transmembrane region" description="Helical" evidence="1">
    <location>
        <begin position="151"/>
        <end position="173"/>
    </location>
</feature>
<keyword evidence="1" id="KW-1133">Transmembrane helix</keyword>
<feature type="transmembrane region" description="Helical" evidence="1">
    <location>
        <begin position="185"/>
        <end position="204"/>
    </location>
</feature>
<organism evidence="2 3">
    <name type="scientific">Inconstantimicrobium porci</name>
    <dbReference type="NCBI Taxonomy" id="2652291"/>
    <lineage>
        <taxon>Bacteria</taxon>
        <taxon>Bacillati</taxon>
        <taxon>Bacillota</taxon>
        <taxon>Clostridia</taxon>
        <taxon>Eubacteriales</taxon>
        <taxon>Clostridiaceae</taxon>
        <taxon>Inconstantimicrobium</taxon>
    </lineage>
</organism>
<dbReference type="RefSeq" id="WP_154531304.1">
    <property type="nucleotide sequence ID" value="NZ_JAQXTV010000246.1"/>
</dbReference>
<evidence type="ECO:0000256" key="1">
    <source>
        <dbReference type="SAM" id="Phobius"/>
    </source>
</evidence>
<feature type="transmembrane region" description="Helical" evidence="1">
    <location>
        <begin position="21"/>
        <end position="38"/>
    </location>
</feature>
<gene>
    <name evidence="2" type="ORF">FYJ33_08290</name>
</gene>
<accession>A0A7X2T206</accession>
<dbReference type="Proteomes" id="UP000460287">
    <property type="component" value="Unassembled WGS sequence"/>
</dbReference>
<keyword evidence="1" id="KW-0472">Membrane</keyword>
<dbReference type="AlphaFoldDB" id="A0A7X2T206"/>
<feature type="transmembrane region" description="Helical" evidence="1">
    <location>
        <begin position="115"/>
        <end position="139"/>
    </location>
</feature>